<keyword evidence="5" id="KW-0997">Cell inner membrane</keyword>
<name>A0ABW3M1T0_9GAMM</name>
<keyword evidence="6 11" id="KW-0812">Transmembrane</keyword>
<dbReference type="Gene3D" id="3.30.1150.10">
    <property type="match status" value="1"/>
</dbReference>
<feature type="region of interest" description="Disordered" evidence="10">
    <location>
        <begin position="59"/>
        <end position="112"/>
    </location>
</feature>
<evidence type="ECO:0000259" key="12">
    <source>
        <dbReference type="PROSITE" id="PS52015"/>
    </source>
</evidence>
<evidence type="ECO:0000256" key="4">
    <source>
        <dbReference type="ARBA" id="ARBA00022475"/>
    </source>
</evidence>
<gene>
    <name evidence="13" type="ORF">ACFQ2N_11670</name>
</gene>
<dbReference type="InterPro" id="IPR051045">
    <property type="entry name" value="TonB-dependent_transducer"/>
</dbReference>
<protein>
    <submittedName>
        <fullName evidence="13">TonB family protein</fullName>
    </submittedName>
</protein>
<evidence type="ECO:0000256" key="2">
    <source>
        <dbReference type="ARBA" id="ARBA00006555"/>
    </source>
</evidence>
<dbReference type="EMBL" id="JBHTKN010000007">
    <property type="protein sequence ID" value="MFD1043000.1"/>
    <property type="molecule type" value="Genomic_DNA"/>
</dbReference>
<proteinExistence type="inferred from homology"/>
<dbReference type="Proteomes" id="UP001597033">
    <property type="component" value="Unassembled WGS sequence"/>
</dbReference>
<keyword evidence="3" id="KW-0813">Transport</keyword>
<reference evidence="14" key="1">
    <citation type="journal article" date="2019" name="Int. J. Syst. Evol. Microbiol.">
        <title>The Global Catalogue of Microorganisms (GCM) 10K type strain sequencing project: providing services to taxonomists for standard genome sequencing and annotation.</title>
        <authorList>
            <consortium name="The Broad Institute Genomics Platform"/>
            <consortium name="The Broad Institute Genome Sequencing Center for Infectious Disease"/>
            <person name="Wu L."/>
            <person name="Ma J."/>
        </authorList>
    </citation>
    <scope>NUCLEOTIDE SEQUENCE [LARGE SCALE GENOMIC DNA]</scope>
    <source>
        <strain evidence="14">CCUG 55854</strain>
    </source>
</reference>
<evidence type="ECO:0000256" key="11">
    <source>
        <dbReference type="SAM" id="Phobius"/>
    </source>
</evidence>
<evidence type="ECO:0000256" key="1">
    <source>
        <dbReference type="ARBA" id="ARBA00004383"/>
    </source>
</evidence>
<keyword evidence="7" id="KW-0653">Protein transport</keyword>
<comment type="similarity">
    <text evidence="2">Belongs to the TonB family.</text>
</comment>
<evidence type="ECO:0000256" key="5">
    <source>
        <dbReference type="ARBA" id="ARBA00022519"/>
    </source>
</evidence>
<comment type="caution">
    <text evidence="13">The sequence shown here is derived from an EMBL/GenBank/DDBJ whole genome shotgun (WGS) entry which is preliminary data.</text>
</comment>
<feature type="transmembrane region" description="Helical" evidence="11">
    <location>
        <begin position="20"/>
        <end position="42"/>
    </location>
</feature>
<evidence type="ECO:0000313" key="14">
    <source>
        <dbReference type="Proteomes" id="UP001597033"/>
    </source>
</evidence>
<keyword evidence="14" id="KW-1185">Reference proteome</keyword>
<dbReference type="PROSITE" id="PS52015">
    <property type="entry name" value="TONB_CTD"/>
    <property type="match status" value="1"/>
</dbReference>
<dbReference type="Pfam" id="PF03544">
    <property type="entry name" value="TonB_C"/>
    <property type="match status" value="1"/>
</dbReference>
<evidence type="ECO:0000256" key="8">
    <source>
        <dbReference type="ARBA" id="ARBA00022989"/>
    </source>
</evidence>
<dbReference type="PANTHER" id="PTHR33446">
    <property type="entry name" value="PROTEIN TONB-RELATED"/>
    <property type="match status" value="1"/>
</dbReference>
<sequence>MATTPRSAPAGLAAYLPRGRWLLVAGAFLLGWLLFAVVWLAARRDQAVAMGPELPAAVPEEFEPLPRPTPAGDAATPLPPAAGEAPRLVEDAPAPAPAPLPAETSPLPPTIDEAAPVAGEAAQAPIPLPEQSPSPRYPSEALRRNETGTVVLQVQVDAQGQPVSVDMAQRSGSRDLDRAAVEAVSHWRFSPARDAAGNPVAGTLSVPIDFKLE</sequence>
<organism evidence="13 14">
    <name type="scientific">Pseudoxanthomonas kaohsiungensis</name>
    <dbReference type="NCBI Taxonomy" id="283923"/>
    <lineage>
        <taxon>Bacteria</taxon>
        <taxon>Pseudomonadati</taxon>
        <taxon>Pseudomonadota</taxon>
        <taxon>Gammaproteobacteria</taxon>
        <taxon>Lysobacterales</taxon>
        <taxon>Lysobacteraceae</taxon>
        <taxon>Pseudoxanthomonas</taxon>
    </lineage>
</organism>
<evidence type="ECO:0000313" key="13">
    <source>
        <dbReference type="EMBL" id="MFD1043000.1"/>
    </source>
</evidence>
<keyword evidence="8 11" id="KW-1133">Transmembrane helix</keyword>
<dbReference type="NCBIfam" id="TIGR01352">
    <property type="entry name" value="tonB_Cterm"/>
    <property type="match status" value="1"/>
</dbReference>
<evidence type="ECO:0000256" key="7">
    <source>
        <dbReference type="ARBA" id="ARBA00022927"/>
    </source>
</evidence>
<evidence type="ECO:0000256" key="9">
    <source>
        <dbReference type="ARBA" id="ARBA00023136"/>
    </source>
</evidence>
<evidence type="ECO:0000256" key="6">
    <source>
        <dbReference type="ARBA" id="ARBA00022692"/>
    </source>
</evidence>
<comment type="subcellular location">
    <subcellularLocation>
        <location evidence="1">Cell inner membrane</location>
        <topology evidence="1">Single-pass membrane protein</topology>
        <orientation evidence="1">Periplasmic side</orientation>
    </subcellularLocation>
</comment>
<keyword evidence="4" id="KW-1003">Cell membrane</keyword>
<dbReference type="InterPro" id="IPR037682">
    <property type="entry name" value="TonB_C"/>
</dbReference>
<dbReference type="RefSeq" id="WP_162377420.1">
    <property type="nucleotide sequence ID" value="NZ_JBHTKN010000007.1"/>
</dbReference>
<dbReference type="InterPro" id="IPR006260">
    <property type="entry name" value="TonB/TolA_C"/>
</dbReference>
<dbReference type="SUPFAM" id="SSF74653">
    <property type="entry name" value="TolA/TonB C-terminal domain"/>
    <property type="match status" value="1"/>
</dbReference>
<evidence type="ECO:0000256" key="3">
    <source>
        <dbReference type="ARBA" id="ARBA00022448"/>
    </source>
</evidence>
<feature type="domain" description="TonB C-terminal" evidence="12">
    <location>
        <begin position="122"/>
        <end position="213"/>
    </location>
</feature>
<dbReference type="PANTHER" id="PTHR33446:SF2">
    <property type="entry name" value="PROTEIN TONB"/>
    <property type="match status" value="1"/>
</dbReference>
<accession>A0ABW3M1T0</accession>
<keyword evidence="9 11" id="KW-0472">Membrane</keyword>
<evidence type="ECO:0000256" key="10">
    <source>
        <dbReference type="SAM" id="MobiDB-lite"/>
    </source>
</evidence>